<name>A0A382H7I6_9ZZZZ</name>
<dbReference type="Gene3D" id="3.40.630.30">
    <property type="match status" value="1"/>
</dbReference>
<proteinExistence type="predicted"/>
<feature type="domain" description="N-acetyltransferase" evidence="1">
    <location>
        <begin position="1"/>
        <end position="146"/>
    </location>
</feature>
<evidence type="ECO:0000259" key="1">
    <source>
        <dbReference type="PROSITE" id="PS51186"/>
    </source>
</evidence>
<dbReference type="CDD" id="cd04301">
    <property type="entry name" value="NAT_SF"/>
    <property type="match status" value="1"/>
</dbReference>
<dbReference type="AlphaFoldDB" id="A0A382H7I6"/>
<dbReference type="PROSITE" id="PS51186">
    <property type="entry name" value="GNAT"/>
    <property type="match status" value="1"/>
</dbReference>
<evidence type="ECO:0000313" key="2">
    <source>
        <dbReference type="EMBL" id="SVB83162.1"/>
    </source>
</evidence>
<accession>A0A382H7I6</accession>
<sequence length="176" mass="19721">MIIESAEEQDIGRIKEIYRSAFPENEHELVATLACKLLVEETEPEILSLIAKTNDTIMGHVAFSPVRIENNQNCKAYILAPLAVDSGYQKQIIGSSLIKQGLEILTDDGIHLVFVYGDPEFYGRFGFRTDTASEFNAPYDLEYPFGWQATVLKEWTQKNTPAAVSCVSSLSNPDLW</sequence>
<protein>
    <recommendedName>
        <fullName evidence="1">N-acetyltransferase domain-containing protein</fullName>
    </recommendedName>
</protein>
<organism evidence="2">
    <name type="scientific">marine metagenome</name>
    <dbReference type="NCBI Taxonomy" id="408172"/>
    <lineage>
        <taxon>unclassified sequences</taxon>
        <taxon>metagenomes</taxon>
        <taxon>ecological metagenomes</taxon>
    </lineage>
</organism>
<dbReference type="GO" id="GO:0016747">
    <property type="term" value="F:acyltransferase activity, transferring groups other than amino-acyl groups"/>
    <property type="evidence" value="ECO:0007669"/>
    <property type="project" value="InterPro"/>
</dbReference>
<dbReference type="Pfam" id="PF13527">
    <property type="entry name" value="Acetyltransf_9"/>
    <property type="match status" value="1"/>
</dbReference>
<dbReference type="InterPro" id="IPR000182">
    <property type="entry name" value="GNAT_dom"/>
</dbReference>
<dbReference type="InterPro" id="IPR016181">
    <property type="entry name" value="Acyl_CoA_acyltransferase"/>
</dbReference>
<dbReference type="SUPFAM" id="SSF55729">
    <property type="entry name" value="Acyl-CoA N-acyltransferases (Nat)"/>
    <property type="match status" value="1"/>
</dbReference>
<gene>
    <name evidence="2" type="ORF">METZ01_LOCUS236016</name>
</gene>
<dbReference type="EMBL" id="UINC01059584">
    <property type="protein sequence ID" value="SVB83162.1"/>
    <property type="molecule type" value="Genomic_DNA"/>
</dbReference>
<reference evidence="2" key="1">
    <citation type="submission" date="2018-05" db="EMBL/GenBank/DDBJ databases">
        <authorList>
            <person name="Lanie J.A."/>
            <person name="Ng W.-L."/>
            <person name="Kazmierczak K.M."/>
            <person name="Andrzejewski T.M."/>
            <person name="Davidsen T.M."/>
            <person name="Wayne K.J."/>
            <person name="Tettelin H."/>
            <person name="Glass J.I."/>
            <person name="Rusch D."/>
            <person name="Podicherti R."/>
            <person name="Tsui H.-C.T."/>
            <person name="Winkler M.E."/>
        </authorList>
    </citation>
    <scope>NUCLEOTIDE SEQUENCE</scope>
</reference>